<dbReference type="Pfam" id="PF12796">
    <property type="entry name" value="Ank_2"/>
    <property type="match status" value="1"/>
</dbReference>
<dbReference type="InterPro" id="IPR002110">
    <property type="entry name" value="Ankyrin_rpt"/>
</dbReference>
<gene>
    <name evidence="2" type="primary">EHMT1</name>
    <name evidence="2" type="ORF">Bhyg_17692</name>
</gene>
<sequence>MCESDIIPLSAQQRFKTVQPNMMVRWRNDPEKIIEEQYPSEEYEYMECGPSPPAESAPSMYDSFDEPPVDLSVQICNENLRSNLVDQMKSVSGKSKLLDDIENGNIASDNLRKSFEFATKAEKNISFLWSAFLKRADLLKDLLLIGADLNFCDPNGISALHLAAFSGCLACTSFLIEAKMDVNLQPKTYSPLHFA</sequence>
<dbReference type="SUPFAM" id="SSF48403">
    <property type="entry name" value="Ankyrin repeat"/>
    <property type="match status" value="1"/>
</dbReference>
<name>A0A9Q0RVV4_9DIPT</name>
<dbReference type="SMART" id="SM00248">
    <property type="entry name" value="ANK"/>
    <property type="match status" value="2"/>
</dbReference>
<comment type="caution">
    <text evidence="2">The sequence shown here is derived from an EMBL/GenBank/DDBJ whole genome shotgun (WGS) entry which is preliminary data.</text>
</comment>
<reference evidence="2" key="1">
    <citation type="submission" date="2022-07" db="EMBL/GenBank/DDBJ databases">
        <authorList>
            <person name="Trinca V."/>
            <person name="Uliana J.V.C."/>
            <person name="Torres T.T."/>
            <person name="Ward R.J."/>
            <person name="Monesi N."/>
        </authorList>
    </citation>
    <scope>NUCLEOTIDE SEQUENCE</scope>
    <source>
        <strain evidence="2">HSMRA1968</strain>
        <tissue evidence="2">Whole embryos</tissue>
    </source>
</reference>
<dbReference type="Proteomes" id="UP001151699">
    <property type="component" value="Unassembled WGS sequence"/>
</dbReference>
<dbReference type="PROSITE" id="PS50297">
    <property type="entry name" value="ANK_REP_REGION"/>
    <property type="match status" value="1"/>
</dbReference>
<keyword evidence="1" id="KW-0040">ANK repeat</keyword>
<organism evidence="2 3">
    <name type="scientific">Pseudolycoriella hygida</name>
    <dbReference type="NCBI Taxonomy" id="35572"/>
    <lineage>
        <taxon>Eukaryota</taxon>
        <taxon>Metazoa</taxon>
        <taxon>Ecdysozoa</taxon>
        <taxon>Arthropoda</taxon>
        <taxon>Hexapoda</taxon>
        <taxon>Insecta</taxon>
        <taxon>Pterygota</taxon>
        <taxon>Neoptera</taxon>
        <taxon>Endopterygota</taxon>
        <taxon>Diptera</taxon>
        <taxon>Nematocera</taxon>
        <taxon>Sciaroidea</taxon>
        <taxon>Sciaridae</taxon>
        <taxon>Pseudolycoriella</taxon>
    </lineage>
</organism>
<dbReference type="Gene3D" id="1.25.40.20">
    <property type="entry name" value="Ankyrin repeat-containing domain"/>
    <property type="match status" value="1"/>
</dbReference>
<proteinExistence type="predicted"/>
<evidence type="ECO:0000313" key="2">
    <source>
        <dbReference type="EMBL" id="KAJ6634069.1"/>
    </source>
</evidence>
<protein>
    <submittedName>
        <fullName evidence="2">Histone-lysine N-methyltransferase EHMT1</fullName>
    </submittedName>
</protein>
<evidence type="ECO:0000256" key="1">
    <source>
        <dbReference type="PROSITE-ProRule" id="PRU00023"/>
    </source>
</evidence>
<keyword evidence="3" id="KW-1185">Reference proteome</keyword>
<evidence type="ECO:0000313" key="3">
    <source>
        <dbReference type="Proteomes" id="UP001151699"/>
    </source>
</evidence>
<dbReference type="AlphaFoldDB" id="A0A9Q0RVV4"/>
<feature type="non-terminal residue" evidence="2">
    <location>
        <position position="195"/>
    </location>
</feature>
<accession>A0A9Q0RVV4</accession>
<dbReference type="PROSITE" id="PS50088">
    <property type="entry name" value="ANK_REPEAT"/>
    <property type="match status" value="1"/>
</dbReference>
<feature type="repeat" description="ANK" evidence="1">
    <location>
        <begin position="155"/>
        <end position="187"/>
    </location>
</feature>
<dbReference type="EMBL" id="WJQU01001084">
    <property type="protein sequence ID" value="KAJ6634069.1"/>
    <property type="molecule type" value="Genomic_DNA"/>
</dbReference>
<dbReference type="InterPro" id="IPR036770">
    <property type="entry name" value="Ankyrin_rpt-contain_sf"/>
</dbReference>
<dbReference type="OrthoDB" id="7464126at2759"/>